<dbReference type="PATRIC" id="fig|280871.6.peg.407"/>
<dbReference type="EMBL" id="JXST01000002">
    <property type="protein sequence ID" value="KIU18680.1"/>
    <property type="molecule type" value="Genomic_DNA"/>
</dbReference>
<dbReference type="Pfam" id="PF01128">
    <property type="entry name" value="IspD"/>
    <property type="match status" value="1"/>
</dbReference>
<evidence type="ECO:0008006" key="5">
    <source>
        <dbReference type="Google" id="ProtNLM"/>
    </source>
</evidence>
<dbReference type="InterPro" id="IPR029044">
    <property type="entry name" value="Nucleotide-diphossugar_trans"/>
</dbReference>
<accession>A0A0D1LD42</accession>
<dbReference type="OrthoDB" id="9802561at2"/>
<dbReference type="STRING" id="280871.TL10_01990"/>
<gene>
    <name evidence="3" type="ORF">TL10_01990</name>
</gene>
<proteinExistence type="predicted"/>
<reference evidence="3 4" key="1">
    <citation type="submission" date="2015-01" db="EMBL/GenBank/DDBJ databases">
        <title>Genome sequence of Mycobacterium llatzerense and Mycobacterium immunogenum recovered from brain abscess.</title>
        <authorList>
            <person name="Greninger A.L."/>
            <person name="Langelier C."/>
            <person name="Cunningham G."/>
            <person name="Chiu C.Y."/>
            <person name="Miller S."/>
        </authorList>
    </citation>
    <scope>NUCLEOTIDE SEQUENCE [LARGE SCALE GENOMIC DNA]</scope>
    <source>
        <strain evidence="3 4">CLUC14</strain>
    </source>
</reference>
<dbReference type="Gene3D" id="3.90.550.10">
    <property type="entry name" value="Spore Coat Polysaccharide Biosynthesis Protein SpsA, Chain A"/>
    <property type="match status" value="1"/>
</dbReference>
<dbReference type="InterPro" id="IPR034683">
    <property type="entry name" value="IspD/TarI"/>
</dbReference>
<dbReference type="Proteomes" id="UP000032221">
    <property type="component" value="Unassembled WGS sequence"/>
</dbReference>
<keyword evidence="1" id="KW-0808">Transferase</keyword>
<name>A0A0D1LD42_9MYCO</name>
<evidence type="ECO:0000256" key="1">
    <source>
        <dbReference type="ARBA" id="ARBA00022679"/>
    </source>
</evidence>
<evidence type="ECO:0000256" key="2">
    <source>
        <dbReference type="ARBA" id="ARBA00022695"/>
    </source>
</evidence>
<sequence length="212" mass="21767">MTVSAIVIVPAGLAPADFTAPIAGEPALVRAVRAVRDVAPASVVVADELADAATECLAVHDLSDVPVITAPNGQLWHDTGENACDTWPLGVGDGVLLHDVRYPLAPADLAVRVAAGLADHDVVLPVLPMTDSVKSIAAHDIVLGNVDRSELVTAQYPRAFSAAALARLPRTDALAALTSAGLRVGTVEGDPNAFAVDLAQDRRLLEAIVTAG</sequence>
<dbReference type="SUPFAM" id="SSF53448">
    <property type="entry name" value="Nucleotide-diphospho-sugar transferases"/>
    <property type="match status" value="1"/>
</dbReference>
<comment type="caution">
    <text evidence="3">The sequence shown here is derived from an EMBL/GenBank/DDBJ whole genome shotgun (WGS) entry which is preliminary data.</text>
</comment>
<dbReference type="RefSeq" id="WP_043984370.1">
    <property type="nucleotide sequence ID" value="NZ_JXST01000002.1"/>
</dbReference>
<dbReference type="GO" id="GO:0070567">
    <property type="term" value="F:cytidylyltransferase activity"/>
    <property type="evidence" value="ECO:0007669"/>
    <property type="project" value="InterPro"/>
</dbReference>
<keyword evidence="2" id="KW-0548">Nucleotidyltransferase</keyword>
<evidence type="ECO:0000313" key="3">
    <source>
        <dbReference type="EMBL" id="KIU18680.1"/>
    </source>
</evidence>
<evidence type="ECO:0000313" key="4">
    <source>
        <dbReference type="Proteomes" id="UP000032221"/>
    </source>
</evidence>
<keyword evidence="4" id="KW-1185">Reference proteome</keyword>
<organism evidence="3 4">
    <name type="scientific">Mycolicibacterium llatzerense</name>
    <dbReference type="NCBI Taxonomy" id="280871"/>
    <lineage>
        <taxon>Bacteria</taxon>
        <taxon>Bacillati</taxon>
        <taxon>Actinomycetota</taxon>
        <taxon>Actinomycetes</taxon>
        <taxon>Mycobacteriales</taxon>
        <taxon>Mycobacteriaceae</taxon>
        <taxon>Mycolicibacterium</taxon>
    </lineage>
</organism>
<protein>
    <recommendedName>
        <fullName evidence="5">2-C-methyl-D-erythritol 4-phosphate cytidylyltransferase</fullName>
    </recommendedName>
</protein>
<dbReference type="AlphaFoldDB" id="A0A0D1LD42"/>